<protein>
    <submittedName>
        <fullName evidence="2">Pentapeptide repeat-containing protein</fullName>
    </submittedName>
</protein>
<comment type="caution">
    <text evidence="2">The sequence shown here is derived from an EMBL/GenBank/DDBJ whole genome shotgun (WGS) entry which is preliminary data.</text>
</comment>
<dbReference type="PANTHER" id="PTHR14136:SF17">
    <property type="entry name" value="BTB_POZ DOMAIN-CONTAINING PROTEIN KCTD9"/>
    <property type="match status" value="1"/>
</dbReference>
<proteinExistence type="predicted"/>
<dbReference type="Pfam" id="PF13599">
    <property type="entry name" value="Pentapeptide_4"/>
    <property type="match status" value="1"/>
</dbReference>
<organism evidence="2 3">
    <name type="scientific">Candidatus Opimibacter skivensis</name>
    <dbReference type="NCBI Taxonomy" id="2982028"/>
    <lineage>
        <taxon>Bacteria</taxon>
        <taxon>Pseudomonadati</taxon>
        <taxon>Bacteroidota</taxon>
        <taxon>Saprospiria</taxon>
        <taxon>Saprospirales</taxon>
        <taxon>Saprospiraceae</taxon>
        <taxon>Candidatus Opimibacter</taxon>
    </lineage>
</organism>
<evidence type="ECO:0000313" key="2">
    <source>
        <dbReference type="EMBL" id="MBK9984091.1"/>
    </source>
</evidence>
<name>A0A9D7SXL4_9BACT</name>
<dbReference type="SUPFAM" id="SSF141571">
    <property type="entry name" value="Pentapeptide repeat-like"/>
    <property type="match status" value="1"/>
</dbReference>
<sequence length="288" mass="32444">MSKRRTNLRSTTSKNFFCYSFLMLVMMITSIASGNAQNTYDCPFCYLKGKDFSGQNLTDANFSGANLDSANFTNCILNGAMFSNASLIKANFTNAILDPSSFGATNLSGSNLSYAVFTGASMNGVIMEYAKVTGTDFSNANLTNALPGLQLLYDQGPNTFPKFLKAKLSCEYKRFIQTLDLSQSQFPTCTNLKMPVTSSTFEIDSVGMPKDPAQPTRVVLSFSTADTTRKDKGDKKWNANTKTFIIYRRYDICIRQRRRQCRMWCHEQSLQDDWTSRDKCQSKWNDHR</sequence>
<feature type="chain" id="PRO_5038833691" evidence="1">
    <location>
        <begin position="35"/>
        <end position="288"/>
    </location>
</feature>
<reference evidence="2 3" key="1">
    <citation type="submission" date="2020-10" db="EMBL/GenBank/DDBJ databases">
        <title>Connecting structure to function with the recovery of over 1000 high-quality activated sludge metagenome-assembled genomes encoding full-length rRNA genes using long-read sequencing.</title>
        <authorList>
            <person name="Singleton C.M."/>
            <person name="Petriglieri F."/>
            <person name="Kristensen J.M."/>
            <person name="Kirkegaard R.H."/>
            <person name="Michaelsen T.Y."/>
            <person name="Andersen M.H."/>
            <person name="Karst S.M."/>
            <person name="Dueholm M.S."/>
            <person name="Nielsen P.H."/>
            <person name="Albertsen M."/>
        </authorList>
    </citation>
    <scope>NUCLEOTIDE SEQUENCE [LARGE SCALE GENOMIC DNA]</scope>
    <source>
        <strain evidence="2">Ribe_18-Q3-R11-54_MAXAC.273</strain>
    </source>
</reference>
<feature type="signal peptide" evidence="1">
    <location>
        <begin position="1"/>
        <end position="34"/>
    </location>
</feature>
<evidence type="ECO:0000313" key="3">
    <source>
        <dbReference type="Proteomes" id="UP000808337"/>
    </source>
</evidence>
<dbReference type="InterPro" id="IPR051082">
    <property type="entry name" value="Pentapeptide-BTB/POZ_domain"/>
</dbReference>
<dbReference type="Proteomes" id="UP000808337">
    <property type="component" value="Unassembled WGS sequence"/>
</dbReference>
<dbReference type="Gene3D" id="2.160.20.80">
    <property type="entry name" value="E3 ubiquitin-protein ligase SopA"/>
    <property type="match status" value="1"/>
</dbReference>
<gene>
    <name evidence="2" type="ORF">IPP15_17265</name>
</gene>
<dbReference type="AlphaFoldDB" id="A0A9D7SXL4"/>
<keyword evidence="1" id="KW-0732">Signal</keyword>
<dbReference type="EMBL" id="JADKGY010000029">
    <property type="protein sequence ID" value="MBK9984091.1"/>
    <property type="molecule type" value="Genomic_DNA"/>
</dbReference>
<accession>A0A9D7SXL4</accession>
<evidence type="ECO:0000256" key="1">
    <source>
        <dbReference type="SAM" id="SignalP"/>
    </source>
</evidence>
<dbReference type="InterPro" id="IPR001646">
    <property type="entry name" value="5peptide_repeat"/>
</dbReference>
<dbReference type="PANTHER" id="PTHR14136">
    <property type="entry name" value="BTB_POZ DOMAIN-CONTAINING PROTEIN KCTD9"/>
    <property type="match status" value="1"/>
</dbReference>